<evidence type="ECO:0000313" key="1">
    <source>
        <dbReference type="EMBL" id="QDT96942.1"/>
    </source>
</evidence>
<dbReference type="AlphaFoldDB" id="A0A517VV97"/>
<name>A0A517VV97_9PLAN</name>
<dbReference type="RefSeq" id="WP_144985333.1">
    <property type="nucleotide sequence ID" value="NZ_CP037920.1"/>
</dbReference>
<organism evidence="1 2">
    <name type="scientific">Gimesia aquarii</name>
    <dbReference type="NCBI Taxonomy" id="2527964"/>
    <lineage>
        <taxon>Bacteria</taxon>
        <taxon>Pseudomonadati</taxon>
        <taxon>Planctomycetota</taxon>
        <taxon>Planctomycetia</taxon>
        <taxon>Planctomycetales</taxon>
        <taxon>Planctomycetaceae</taxon>
        <taxon>Gimesia</taxon>
    </lineage>
</organism>
<sequence length="484" mass="53931">MDSLRLKFNMIFLLSFLAFINGIKSDFLQAADQKNHSSSGKQTKKTASKKRKKRTVCRLFFQDYKTKTVKWADVISGDTLRMETPSVIEGFPKFDAEDQNLVQMESSSGTILLGVRDSEGGEDQSGWIFINSGVKEESHGDHSHWYYKAHPKVIASQLDTEQGNPAHLYCYQGVFYLANDRISGYTRLDPQTYLDQPTQKIKTGFHRGGGNHITLAVVEGKTGYASWIDGGGPQKGIIDVTRIRPEGNKEIVYSFALPSGAIHGATTCAGKVFFAPADGICWCEADLNPLPQNKKHVKIHHLSLGKDEETKKPNRTGAFSTHRNYVLFLSGKGSTARLCLLNAKSNQPEVISVPLNMLEGNSPVALQVIKTAWGKRLAFVFHNHPKELEQDEFLSIIDLDPDNDLDFVDAKLRKQIKVGPSNVEGHYGHHDIKFDRAGRYAFWTEPGAGKIKALSLKTLEPIYTFTVSGTPTKLIVMGQQDRMK</sequence>
<protein>
    <submittedName>
        <fullName evidence="1">Uncharacterized protein</fullName>
    </submittedName>
</protein>
<evidence type="ECO:0000313" key="2">
    <source>
        <dbReference type="Proteomes" id="UP000318704"/>
    </source>
</evidence>
<proteinExistence type="predicted"/>
<dbReference type="KEGG" id="gaw:V144x_24130"/>
<dbReference type="SUPFAM" id="SSF75011">
    <property type="entry name" value="3-carboxy-cis,cis-mucoante lactonizing enzyme"/>
    <property type="match status" value="1"/>
</dbReference>
<accession>A0A517VV97</accession>
<reference evidence="1 2" key="1">
    <citation type="submission" date="2019-03" db="EMBL/GenBank/DDBJ databases">
        <title>Deep-cultivation of Planctomycetes and their phenomic and genomic characterization uncovers novel biology.</title>
        <authorList>
            <person name="Wiegand S."/>
            <person name="Jogler M."/>
            <person name="Boedeker C."/>
            <person name="Pinto D."/>
            <person name="Vollmers J."/>
            <person name="Rivas-Marin E."/>
            <person name="Kohn T."/>
            <person name="Peeters S.H."/>
            <person name="Heuer A."/>
            <person name="Rast P."/>
            <person name="Oberbeckmann S."/>
            <person name="Bunk B."/>
            <person name="Jeske O."/>
            <person name="Meyerdierks A."/>
            <person name="Storesund J.E."/>
            <person name="Kallscheuer N."/>
            <person name="Luecker S."/>
            <person name="Lage O.M."/>
            <person name="Pohl T."/>
            <person name="Merkel B.J."/>
            <person name="Hornburger P."/>
            <person name="Mueller R.-W."/>
            <person name="Bruemmer F."/>
            <person name="Labrenz M."/>
            <person name="Spormann A.M."/>
            <person name="Op den Camp H."/>
            <person name="Overmann J."/>
            <person name="Amann R."/>
            <person name="Jetten M.S.M."/>
            <person name="Mascher T."/>
            <person name="Medema M.H."/>
            <person name="Devos D.P."/>
            <person name="Kaster A.-K."/>
            <person name="Ovreas L."/>
            <person name="Rohde M."/>
            <person name="Galperin M.Y."/>
            <person name="Jogler C."/>
        </authorList>
    </citation>
    <scope>NUCLEOTIDE SEQUENCE [LARGE SCALE GENOMIC DNA]</scope>
    <source>
        <strain evidence="1 2">V144</strain>
    </source>
</reference>
<dbReference type="EMBL" id="CP037920">
    <property type="protein sequence ID" value="QDT96942.1"/>
    <property type="molecule type" value="Genomic_DNA"/>
</dbReference>
<gene>
    <name evidence="1" type="ORF">V144x_24130</name>
</gene>
<dbReference type="Proteomes" id="UP000318704">
    <property type="component" value="Chromosome"/>
</dbReference>